<dbReference type="NCBIfam" id="TIGR01146">
    <property type="entry name" value="ATPsyn_F1gamma"/>
    <property type="match status" value="1"/>
</dbReference>
<feature type="region of interest" description="Disordered" evidence="11">
    <location>
        <begin position="202"/>
        <end position="239"/>
    </location>
</feature>
<accession>A0A366K7M0</accession>
<dbReference type="Proteomes" id="UP000252530">
    <property type="component" value="Unassembled WGS sequence"/>
</dbReference>
<sequence length="333" mass="36185">MASQLALKSRIASTQSLGKIFNAQEMIASSHIAKARAVALDAKPYTDAIFDAVQALVAHTNIDHPIVMKHDEDNPRVAVLALTSDRGMAGAYTSSIIRETEALLAGLDAKGKQPQLYVYGRRGISYYKYRNRNVVDTWEGETDHPGVAVAESISKTLLDAYMAPARDGGVCELYIVYTEFINMVVQKVRVLRMLPVELVQGGQEADGSTESVQEAVDDSDHGQPKDGQETAKTGTAPARAGEVTPLYTFEPSPGKVLDMILPKYIQSRIHECLLTAAASETASRQNAMHTATDNAHNLIDDLTRKLNASRQASITQELTEIIGSADALNKEEE</sequence>
<dbReference type="GO" id="GO:0045259">
    <property type="term" value="C:proton-transporting ATP synthase complex"/>
    <property type="evidence" value="ECO:0007669"/>
    <property type="project" value="UniProtKB-KW"/>
</dbReference>
<comment type="function">
    <text evidence="1 10">Produces ATP from ADP in the presence of a proton gradient across the membrane. The gamma chain is believed to be important in regulating ATPase activity and the flow of protons through the CF(0) complex.</text>
</comment>
<dbReference type="Pfam" id="PF00231">
    <property type="entry name" value="ATP-synt"/>
    <property type="match status" value="1"/>
</dbReference>
<protein>
    <recommendedName>
        <fullName evidence="10">ATP synthase gamma chain</fullName>
    </recommendedName>
    <alternativeName>
        <fullName evidence="10">ATP synthase F1 sector gamma subunit</fullName>
    </alternativeName>
    <alternativeName>
        <fullName evidence="10">F-ATPase gamma subunit</fullName>
    </alternativeName>
</protein>
<evidence type="ECO:0000256" key="2">
    <source>
        <dbReference type="ARBA" id="ARBA00004170"/>
    </source>
</evidence>
<dbReference type="GO" id="GO:0042777">
    <property type="term" value="P:proton motive force-driven plasma membrane ATP synthesis"/>
    <property type="evidence" value="ECO:0007669"/>
    <property type="project" value="UniProtKB-UniRule"/>
</dbReference>
<evidence type="ECO:0000256" key="8">
    <source>
        <dbReference type="ARBA" id="ARBA00023196"/>
    </source>
</evidence>
<feature type="compositionally biased region" description="Basic and acidic residues" evidence="11">
    <location>
        <begin position="218"/>
        <end position="229"/>
    </location>
</feature>
<proteinExistence type="inferred from homology"/>
<evidence type="ECO:0000256" key="11">
    <source>
        <dbReference type="SAM" id="MobiDB-lite"/>
    </source>
</evidence>
<dbReference type="Gene3D" id="3.40.1380.10">
    <property type="match status" value="1"/>
</dbReference>
<keyword evidence="10" id="KW-1003">Cell membrane</keyword>
<evidence type="ECO:0000256" key="6">
    <source>
        <dbReference type="ARBA" id="ARBA00023065"/>
    </source>
</evidence>
<dbReference type="CDD" id="cd12151">
    <property type="entry name" value="F1-ATPase_gamma"/>
    <property type="match status" value="1"/>
</dbReference>
<dbReference type="GO" id="GO:0046933">
    <property type="term" value="F:proton-transporting ATP synthase activity, rotational mechanism"/>
    <property type="evidence" value="ECO:0007669"/>
    <property type="project" value="UniProtKB-UniRule"/>
</dbReference>
<dbReference type="Gene3D" id="1.10.287.80">
    <property type="entry name" value="ATP synthase, gamma subunit, helix hairpin domain"/>
    <property type="match status" value="2"/>
</dbReference>
<dbReference type="EMBL" id="PDCG01000004">
    <property type="protein sequence ID" value="RBP97669.1"/>
    <property type="molecule type" value="Genomic_DNA"/>
</dbReference>
<reference evidence="12 13" key="1">
    <citation type="submission" date="2017-10" db="EMBL/GenBank/DDBJ databases">
        <title>Bifidobacterium xylocopum sp. nov. and Bifidobacterium aemilianum sp. nov., from the carpenter bee (Xylocopa violacea) digestive tract.</title>
        <authorList>
            <person name="Alberoni D."/>
            <person name="Baffoni L."/>
            <person name="Di Gioia D."/>
            <person name="Gaggia F."/>
            <person name="Biavati B."/>
        </authorList>
    </citation>
    <scope>NUCLEOTIDE SEQUENCE [LARGE SCALE GENOMIC DNA]</scope>
    <source>
        <strain evidence="12 13">XV10</strain>
    </source>
</reference>
<evidence type="ECO:0000256" key="10">
    <source>
        <dbReference type="HAMAP-Rule" id="MF_00815"/>
    </source>
</evidence>
<dbReference type="InterPro" id="IPR000131">
    <property type="entry name" value="ATP_synth_F1_gsu"/>
</dbReference>
<evidence type="ECO:0000313" key="13">
    <source>
        <dbReference type="Proteomes" id="UP000252530"/>
    </source>
</evidence>
<evidence type="ECO:0000313" key="12">
    <source>
        <dbReference type="EMBL" id="RBP97669.1"/>
    </source>
</evidence>
<dbReference type="GO" id="GO:0005524">
    <property type="term" value="F:ATP binding"/>
    <property type="evidence" value="ECO:0007669"/>
    <property type="project" value="UniProtKB-UniRule"/>
</dbReference>
<comment type="subcellular location">
    <subcellularLocation>
        <location evidence="10">Cell membrane</location>
        <topology evidence="10">Peripheral membrane protein</topology>
    </subcellularLocation>
    <subcellularLocation>
        <location evidence="2">Membrane</location>
        <topology evidence="2">Peripheral membrane protein</topology>
    </subcellularLocation>
</comment>
<keyword evidence="6 10" id="KW-0406">Ion transport</keyword>
<gene>
    <name evidence="10" type="primary">atpG</name>
    <name evidence="12" type="ORF">CRD60_05370</name>
</gene>
<dbReference type="InterPro" id="IPR035968">
    <property type="entry name" value="ATP_synth_F1_ATPase_gsu"/>
</dbReference>
<keyword evidence="4 10" id="KW-0813">Transport</keyword>
<organism evidence="12 13">
    <name type="scientific">Bifidobacterium aemilianum</name>
    <dbReference type="NCBI Taxonomy" id="2493120"/>
    <lineage>
        <taxon>Bacteria</taxon>
        <taxon>Bacillati</taxon>
        <taxon>Actinomycetota</taxon>
        <taxon>Actinomycetes</taxon>
        <taxon>Bifidobacteriales</taxon>
        <taxon>Bifidobacteriaceae</taxon>
        <taxon>Bifidobacterium</taxon>
    </lineage>
</organism>
<evidence type="ECO:0000256" key="1">
    <source>
        <dbReference type="ARBA" id="ARBA00003456"/>
    </source>
</evidence>
<comment type="caution">
    <text evidence="12">The sequence shown here is derived from an EMBL/GenBank/DDBJ whole genome shotgun (WGS) entry which is preliminary data.</text>
</comment>
<keyword evidence="9 10" id="KW-0066">ATP synthesis</keyword>
<keyword evidence="5 10" id="KW-0375">Hydrogen ion transport</keyword>
<evidence type="ECO:0000256" key="4">
    <source>
        <dbReference type="ARBA" id="ARBA00022448"/>
    </source>
</evidence>
<dbReference type="PRINTS" id="PR00126">
    <property type="entry name" value="ATPASEGAMMA"/>
</dbReference>
<dbReference type="SUPFAM" id="SSF52943">
    <property type="entry name" value="ATP synthase (F1-ATPase), gamma subunit"/>
    <property type="match status" value="1"/>
</dbReference>
<dbReference type="GO" id="GO:0005886">
    <property type="term" value="C:plasma membrane"/>
    <property type="evidence" value="ECO:0007669"/>
    <property type="project" value="UniProtKB-SubCell"/>
</dbReference>
<dbReference type="PANTHER" id="PTHR11693">
    <property type="entry name" value="ATP SYNTHASE GAMMA CHAIN"/>
    <property type="match status" value="1"/>
</dbReference>
<evidence type="ECO:0000256" key="9">
    <source>
        <dbReference type="ARBA" id="ARBA00023310"/>
    </source>
</evidence>
<evidence type="ECO:0000256" key="7">
    <source>
        <dbReference type="ARBA" id="ARBA00023136"/>
    </source>
</evidence>
<dbReference type="AlphaFoldDB" id="A0A366K7M0"/>
<evidence type="ECO:0000256" key="3">
    <source>
        <dbReference type="ARBA" id="ARBA00007681"/>
    </source>
</evidence>
<dbReference type="PANTHER" id="PTHR11693:SF22">
    <property type="entry name" value="ATP SYNTHASE SUBUNIT GAMMA, MITOCHONDRIAL"/>
    <property type="match status" value="1"/>
</dbReference>
<dbReference type="HAMAP" id="MF_00815">
    <property type="entry name" value="ATP_synth_gamma_bact"/>
    <property type="match status" value="1"/>
</dbReference>
<evidence type="ECO:0000256" key="5">
    <source>
        <dbReference type="ARBA" id="ARBA00022781"/>
    </source>
</evidence>
<dbReference type="OrthoDB" id="9812769at2"/>
<keyword evidence="7 10" id="KW-0472">Membrane</keyword>
<dbReference type="NCBIfam" id="NF004145">
    <property type="entry name" value="PRK05621.1-2"/>
    <property type="match status" value="1"/>
</dbReference>
<keyword evidence="8 10" id="KW-0139">CF(1)</keyword>
<name>A0A366K7M0_9BIFI</name>
<dbReference type="RefSeq" id="WP_113860273.1">
    <property type="nucleotide sequence ID" value="NZ_PDCG01000004.1"/>
</dbReference>
<comment type="similarity">
    <text evidence="3 10">Belongs to the ATPase gamma chain family.</text>
</comment>
<comment type="subunit">
    <text evidence="10">F-type ATPases have 2 components, CF(1) - the catalytic core - and CF(0) - the membrane proton channel. CF(1) has five subunits: alpha(3), beta(3), gamma(1), delta(1), epsilon(1). CF(0) has three main subunits: a, b and c.</text>
</comment>
<keyword evidence="13" id="KW-1185">Reference proteome</keyword>